<sequence>MNKPISFQTILDGDGRPAFVVVPYDEFVKRFENEGDLVPDAVVRLVFDDAMSPAKAWRTHLGLTQSEVAKRMGVTQSAYAQLETSSRLRKGSRENIANALGISSSQLDF</sequence>
<dbReference type="Gene3D" id="1.10.260.40">
    <property type="entry name" value="lambda repressor-like DNA-binding domains"/>
    <property type="match status" value="1"/>
</dbReference>
<dbReference type="RefSeq" id="WP_301803646.1">
    <property type="nucleotide sequence ID" value="NZ_JAUJZH010000002.1"/>
</dbReference>
<reference evidence="2" key="1">
    <citation type="submission" date="2023-06" db="EMBL/GenBank/DDBJ databases">
        <authorList>
            <person name="Jiang Y."/>
            <person name="Liu Q."/>
        </authorList>
    </citation>
    <scope>NUCLEOTIDE SEQUENCE</scope>
    <source>
        <strain evidence="2">CGMCC 1.12090</strain>
    </source>
</reference>
<keyword evidence="3" id="KW-1185">Reference proteome</keyword>
<protein>
    <submittedName>
        <fullName evidence="2">Helix-turn-helix transcriptional regulator</fullName>
    </submittedName>
</protein>
<accession>A0ABT8RXQ7</accession>
<dbReference type="InterPro" id="IPR001387">
    <property type="entry name" value="Cro/C1-type_HTH"/>
</dbReference>
<dbReference type="CDD" id="cd00093">
    <property type="entry name" value="HTH_XRE"/>
    <property type="match status" value="1"/>
</dbReference>
<name>A0ABT8RXQ7_9BURK</name>
<comment type="caution">
    <text evidence="2">The sequence shown here is derived from an EMBL/GenBank/DDBJ whole genome shotgun (WGS) entry which is preliminary data.</text>
</comment>
<feature type="domain" description="HTH cro/C1-type" evidence="1">
    <location>
        <begin position="55"/>
        <end position="107"/>
    </location>
</feature>
<dbReference type="Pfam" id="PF01381">
    <property type="entry name" value="HTH_3"/>
    <property type="match status" value="1"/>
</dbReference>
<dbReference type="InterPro" id="IPR010982">
    <property type="entry name" value="Lambda_DNA-bd_dom_sf"/>
</dbReference>
<gene>
    <name evidence="2" type="ORF">Q2T77_03175</name>
</gene>
<dbReference type="SMART" id="SM00530">
    <property type="entry name" value="HTH_XRE"/>
    <property type="match status" value="1"/>
</dbReference>
<dbReference type="Proteomes" id="UP001169027">
    <property type="component" value="Unassembled WGS sequence"/>
</dbReference>
<organism evidence="2 3">
    <name type="scientific">Variovorax ginsengisoli</name>
    <dbReference type="NCBI Taxonomy" id="363844"/>
    <lineage>
        <taxon>Bacteria</taxon>
        <taxon>Pseudomonadati</taxon>
        <taxon>Pseudomonadota</taxon>
        <taxon>Betaproteobacteria</taxon>
        <taxon>Burkholderiales</taxon>
        <taxon>Comamonadaceae</taxon>
        <taxon>Variovorax</taxon>
    </lineage>
</organism>
<proteinExistence type="predicted"/>
<dbReference type="SUPFAM" id="SSF47413">
    <property type="entry name" value="lambda repressor-like DNA-binding domains"/>
    <property type="match status" value="1"/>
</dbReference>
<dbReference type="PROSITE" id="PS50943">
    <property type="entry name" value="HTH_CROC1"/>
    <property type="match status" value="1"/>
</dbReference>
<dbReference type="EMBL" id="JAUKVY010000002">
    <property type="protein sequence ID" value="MDO1531278.1"/>
    <property type="molecule type" value="Genomic_DNA"/>
</dbReference>
<evidence type="ECO:0000259" key="1">
    <source>
        <dbReference type="PROSITE" id="PS50943"/>
    </source>
</evidence>
<evidence type="ECO:0000313" key="2">
    <source>
        <dbReference type="EMBL" id="MDO1531278.1"/>
    </source>
</evidence>
<evidence type="ECO:0000313" key="3">
    <source>
        <dbReference type="Proteomes" id="UP001169027"/>
    </source>
</evidence>